<dbReference type="Gene3D" id="3.90.1340.10">
    <property type="entry name" value="Phage tail collar domain"/>
    <property type="match status" value="1"/>
</dbReference>
<dbReference type="OrthoDB" id="9810174at2"/>
<keyword evidence="3" id="KW-1185">Reference proteome</keyword>
<evidence type="ECO:0000259" key="1">
    <source>
        <dbReference type="Pfam" id="PF07484"/>
    </source>
</evidence>
<dbReference type="AlphaFoldDB" id="A0A1N7JF56"/>
<organism evidence="2 3">
    <name type="scientific">Insolitispirillum peregrinum</name>
    <dbReference type="NCBI Taxonomy" id="80876"/>
    <lineage>
        <taxon>Bacteria</taxon>
        <taxon>Pseudomonadati</taxon>
        <taxon>Pseudomonadota</taxon>
        <taxon>Alphaproteobacteria</taxon>
        <taxon>Rhodospirillales</taxon>
        <taxon>Novispirillaceae</taxon>
        <taxon>Insolitispirillum</taxon>
    </lineage>
</organism>
<gene>
    <name evidence="2" type="ORF">SAMN05421779_102185</name>
</gene>
<sequence>MSDPFIGEIRPFAFNFTPQGWLPCNGSIQSINQYQALFAMLGFRYGGDNRTTFGLPNMQGRAVVSPANGGPLPPSATVLSSANMTLGNAWGINEVTLSWSQMPSHSHTAQGYGPTVAVTQVATADSTCYLGLVRSGANTYDIWSSNTTPTAEMSQYSISVAGSGQAHNNVQPYLPLNFCICYEGIFMPNPN</sequence>
<feature type="domain" description="Phage tail collar" evidence="1">
    <location>
        <begin position="7"/>
        <end position="62"/>
    </location>
</feature>
<dbReference type="RefSeq" id="WP_076399090.1">
    <property type="nucleotide sequence ID" value="NZ_FTOA01000002.1"/>
</dbReference>
<dbReference type="STRING" id="80876.SAMN05421779_102185"/>
<evidence type="ECO:0000313" key="2">
    <source>
        <dbReference type="EMBL" id="SIS47949.1"/>
    </source>
</evidence>
<accession>A0A1N7JF56</accession>
<dbReference type="Pfam" id="PF07484">
    <property type="entry name" value="Collar"/>
    <property type="match status" value="1"/>
</dbReference>
<dbReference type="Proteomes" id="UP000185678">
    <property type="component" value="Unassembled WGS sequence"/>
</dbReference>
<name>A0A1N7JF56_9PROT</name>
<dbReference type="EMBL" id="FTOA01000002">
    <property type="protein sequence ID" value="SIS47949.1"/>
    <property type="molecule type" value="Genomic_DNA"/>
</dbReference>
<protein>
    <submittedName>
        <fullName evidence="2">Microcystin-dependent protein</fullName>
    </submittedName>
</protein>
<dbReference type="SUPFAM" id="SSF88874">
    <property type="entry name" value="Receptor-binding domain of short tail fibre protein gp12"/>
    <property type="match status" value="1"/>
</dbReference>
<evidence type="ECO:0000313" key="3">
    <source>
        <dbReference type="Proteomes" id="UP000185678"/>
    </source>
</evidence>
<dbReference type="InterPro" id="IPR011083">
    <property type="entry name" value="Phage_tail_collar_dom"/>
</dbReference>
<reference evidence="2 3" key="1">
    <citation type="submission" date="2017-01" db="EMBL/GenBank/DDBJ databases">
        <authorList>
            <person name="Mah S.A."/>
            <person name="Swanson W.J."/>
            <person name="Moy G.W."/>
            <person name="Vacquier V.D."/>
        </authorList>
    </citation>
    <scope>NUCLEOTIDE SEQUENCE [LARGE SCALE GENOMIC DNA]</scope>
    <source>
        <strain evidence="2 3">DSM 11589</strain>
    </source>
</reference>
<dbReference type="InterPro" id="IPR037053">
    <property type="entry name" value="Phage_tail_collar_dom_sf"/>
</dbReference>
<proteinExistence type="predicted"/>